<dbReference type="Gene3D" id="3.20.20.80">
    <property type="entry name" value="Glycosidases"/>
    <property type="match status" value="1"/>
</dbReference>
<evidence type="ECO:0000256" key="1">
    <source>
        <dbReference type="ARBA" id="ARBA00008452"/>
    </source>
</evidence>
<dbReference type="InterPro" id="IPR022527">
    <property type="entry name" value="Sucrose_phospho"/>
</dbReference>
<dbReference type="InterPro" id="IPR006047">
    <property type="entry name" value="GH13_cat_dom"/>
</dbReference>
<reference evidence="6" key="1">
    <citation type="submission" date="2016-09" db="EMBL/GenBank/DDBJ databases">
        <authorList>
            <person name="Varghese N."/>
            <person name="Submissions S."/>
        </authorList>
    </citation>
    <scope>NUCLEOTIDE SEQUENCE [LARGE SCALE GENOMIC DNA]</scope>
    <source>
        <strain evidence="6">S5</strain>
    </source>
</reference>
<dbReference type="SUPFAM" id="SSF51445">
    <property type="entry name" value="(Trans)glycosidases"/>
    <property type="match status" value="1"/>
</dbReference>
<dbReference type="PANTHER" id="PTHR38784:SF1">
    <property type="entry name" value="SUCROSE PHOSPHORYLASE"/>
    <property type="match status" value="1"/>
</dbReference>
<evidence type="ECO:0000256" key="2">
    <source>
        <dbReference type="ARBA" id="ARBA00022676"/>
    </source>
</evidence>
<evidence type="ECO:0000313" key="6">
    <source>
        <dbReference type="Proteomes" id="UP000242949"/>
    </source>
</evidence>
<dbReference type="InterPro" id="IPR045857">
    <property type="entry name" value="O16G_dom_2"/>
</dbReference>
<protein>
    <submittedName>
        <fullName evidence="5">Sucrose phosphorylase</fullName>
    </submittedName>
</protein>
<proteinExistence type="inferred from homology"/>
<dbReference type="GO" id="GO:0005975">
    <property type="term" value="P:carbohydrate metabolic process"/>
    <property type="evidence" value="ECO:0007669"/>
    <property type="project" value="InterPro"/>
</dbReference>
<dbReference type="SMART" id="SM00642">
    <property type="entry name" value="Aamy"/>
    <property type="match status" value="1"/>
</dbReference>
<comment type="similarity">
    <text evidence="1">Belongs to the glycosyl hydrolase 13 family. Sucrose phosphorylase subfamily.</text>
</comment>
<keyword evidence="6" id="KW-1185">Reference proteome</keyword>
<organism evidence="5 6">
    <name type="scientific">Pelagirhabdus alkalitolerans</name>
    <dbReference type="NCBI Taxonomy" id="1612202"/>
    <lineage>
        <taxon>Bacteria</taxon>
        <taxon>Bacillati</taxon>
        <taxon>Bacillota</taxon>
        <taxon>Bacilli</taxon>
        <taxon>Bacillales</taxon>
        <taxon>Bacillaceae</taxon>
        <taxon>Pelagirhabdus</taxon>
    </lineage>
</organism>
<name>A0A1G6GPG1_9BACI</name>
<dbReference type="NCBIfam" id="TIGR03852">
    <property type="entry name" value="sucrose_gtfA"/>
    <property type="match status" value="1"/>
</dbReference>
<sequence length="488" mass="56650">MLKNKVQLITYPDSLGGDLKALDQLMKEKLQNLFPGGVHILPPFPSSGDRGFAPLTYLEIDPEFGSWEDIRSIGENHDVLLDLMVNHISKQSPYFQDFFKKGRQSEYADYFITLDKIWEDGQPKEEDINKMFLRRKRPYSTFTIENTGEEEQVWTTFGKSDPSEQIDLDVHSEKVKQLFVDFFDNFKANNVSIVRLDAVGYIIKKLGTSCFFVEPDIYQFLEWIKSIADARGITLLPEVHAHYETQYKLAEKGYWIYDFILPYRVLETLINRRSDALKSYLKDRPHKQFTMLDCHDGIPVKPDLDDLIDTKEAQSIVDEAVKRGSNLSLILSDEHKSEDGFDVHQIRCTYYSVLNENDDAYLAARAIQFFTPGIPQVYYVGLLAGENNEEKVNETGDGREINRENFTIEQIEAAFNKDVVKRLTELIRFRNEYDAFNGDFKVLDSRDDEVTLHFAKDHLYCTLHIDLTTYQATIVYLNEFDEVVEYVI</sequence>
<dbReference type="PANTHER" id="PTHR38784">
    <property type="entry name" value="SUCROSE PHOSPHORYLASE"/>
    <property type="match status" value="1"/>
</dbReference>
<keyword evidence="3" id="KW-0808">Transferase</keyword>
<gene>
    <name evidence="5" type="ORF">SAMN05421734_101355</name>
</gene>
<dbReference type="Gene3D" id="3.90.400.10">
    <property type="entry name" value="Oligo-1,6-glucosidase, Domain 2"/>
    <property type="match status" value="1"/>
</dbReference>
<dbReference type="InterPro" id="IPR017853">
    <property type="entry name" value="GH"/>
</dbReference>
<dbReference type="Proteomes" id="UP000242949">
    <property type="component" value="Unassembled WGS sequence"/>
</dbReference>
<dbReference type="GO" id="GO:0004645">
    <property type="term" value="F:1,4-alpha-oligoglucan phosphorylase activity"/>
    <property type="evidence" value="ECO:0007669"/>
    <property type="project" value="InterPro"/>
</dbReference>
<dbReference type="Pfam" id="PF00128">
    <property type="entry name" value="Alpha-amylase"/>
    <property type="match status" value="1"/>
</dbReference>
<evidence type="ECO:0000313" key="5">
    <source>
        <dbReference type="EMBL" id="SDB83838.1"/>
    </source>
</evidence>
<dbReference type="EMBL" id="FMYI01000001">
    <property type="protein sequence ID" value="SDB83838.1"/>
    <property type="molecule type" value="Genomic_DNA"/>
</dbReference>
<feature type="domain" description="Glycosyl hydrolase family 13 catalytic" evidence="4">
    <location>
        <begin position="7"/>
        <end position="430"/>
    </location>
</feature>
<dbReference type="STRING" id="1612202.SAMN05421734_101355"/>
<keyword evidence="2" id="KW-0328">Glycosyltransferase</keyword>
<evidence type="ECO:0000256" key="3">
    <source>
        <dbReference type="ARBA" id="ARBA00022679"/>
    </source>
</evidence>
<evidence type="ECO:0000259" key="4">
    <source>
        <dbReference type="SMART" id="SM00642"/>
    </source>
</evidence>
<dbReference type="AlphaFoldDB" id="A0A1G6GPG1"/>
<accession>A0A1G6GPG1</accession>